<proteinExistence type="predicted"/>
<dbReference type="GO" id="GO:0032447">
    <property type="term" value="P:protein urmylation"/>
    <property type="evidence" value="ECO:0007669"/>
    <property type="project" value="TreeGrafter"/>
</dbReference>
<evidence type="ECO:0000313" key="7">
    <source>
        <dbReference type="RefSeq" id="XP_013163519.1"/>
    </source>
</evidence>
<dbReference type="InterPro" id="IPR045886">
    <property type="entry name" value="ThiF/MoeB/HesA"/>
</dbReference>
<name>A0AAJ6Z222_PAPXU</name>
<sequence length="442" mass="50406">MEQIQRLEQEIDHLRKTLQEKENELFEMKRNWMPMESNDTQPEFTTLYSRNESNVGKVQYGDKLPKWAIERYSRQILLPDIGVAGQEKLCKAKVLIVGAGGLGCPAAVYLAGAGVGEIGIIDYDKVDLTNIHRQILHAECDQNKSKAVSAAETLKSINSNIKITPYMLQLDSSNALDIISKYDVILDCTDNVPTRYLLNDACVMNKLPLISGSALKMEGQLTIYGYRSGRNQNEKELYQGGCYRCLFPNPPPAETVGSCSANGVAGPIPGVIGALQSLEAIKLIVGQTRDKLLVERFLIFDGDDVTFRTVKLRSRDPNCPMCSENPKITNLIDYEVFCKSQAKEKKKQEPLKSQRRHEEKQKRMKGRSYYGFRTTDGDKKKYIQDVLKSERKIGNRCKSEYCARRYRFCSLFTEEKREEIFNYFWNQLDWKGFRFTNSSVGK</sequence>
<evidence type="ECO:0000256" key="2">
    <source>
        <dbReference type="ARBA" id="ARBA00022741"/>
    </source>
</evidence>
<gene>
    <name evidence="7" type="primary">LOC106114747</name>
</gene>
<dbReference type="AlphaFoldDB" id="A0AAJ6Z222"/>
<evidence type="ECO:0000256" key="3">
    <source>
        <dbReference type="ARBA" id="ARBA00022840"/>
    </source>
</evidence>
<accession>A0AAJ6Z222</accession>
<keyword evidence="1" id="KW-0808">Transferase</keyword>
<dbReference type="GO" id="GO:0016779">
    <property type="term" value="F:nucleotidyltransferase activity"/>
    <property type="evidence" value="ECO:0007669"/>
    <property type="project" value="UniProtKB-KW"/>
</dbReference>
<keyword evidence="7" id="KW-0548">Nucleotidyltransferase</keyword>
<dbReference type="CTD" id="34187"/>
<dbReference type="GO" id="GO:0004792">
    <property type="term" value="F:thiosulfate-cyanide sulfurtransferase activity"/>
    <property type="evidence" value="ECO:0007669"/>
    <property type="project" value="TreeGrafter"/>
</dbReference>
<feature type="coiled-coil region" evidence="4">
    <location>
        <begin position="4"/>
        <end position="31"/>
    </location>
</feature>
<feature type="domain" description="THIF-type NAD/FAD binding fold" evidence="6">
    <location>
        <begin position="72"/>
        <end position="320"/>
    </location>
</feature>
<keyword evidence="4" id="KW-0175">Coiled coil</keyword>
<organism evidence="7">
    <name type="scientific">Papilio xuthus</name>
    <name type="common">Asian swallowtail butterfly</name>
    <dbReference type="NCBI Taxonomy" id="66420"/>
    <lineage>
        <taxon>Eukaryota</taxon>
        <taxon>Metazoa</taxon>
        <taxon>Ecdysozoa</taxon>
        <taxon>Arthropoda</taxon>
        <taxon>Hexapoda</taxon>
        <taxon>Insecta</taxon>
        <taxon>Pterygota</taxon>
        <taxon>Neoptera</taxon>
        <taxon>Endopterygota</taxon>
        <taxon>Lepidoptera</taxon>
        <taxon>Glossata</taxon>
        <taxon>Ditrysia</taxon>
        <taxon>Papilionoidea</taxon>
        <taxon>Papilionidae</taxon>
        <taxon>Papilioninae</taxon>
        <taxon>Papilio</taxon>
    </lineage>
</organism>
<feature type="region of interest" description="Disordered" evidence="5">
    <location>
        <begin position="346"/>
        <end position="366"/>
    </location>
</feature>
<dbReference type="NCBIfam" id="NF004281">
    <property type="entry name" value="PRK05690.1"/>
    <property type="match status" value="1"/>
</dbReference>
<evidence type="ECO:0000256" key="5">
    <source>
        <dbReference type="SAM" id="MobiDB-lite"/>
    </source>
</evidence>
<dbReference type="GeneID" id="106114747"/>
<dbReference type="RefSeq" id="XP_013163519.1">
    <property type="nucleotide sequence ID" value="XM_013308065.1"/>
</dbReference>
<dbReference type="Pfam" id="PF00899">
    <property type="entry name" value="ThiF"/>
    <property type="match status" value="1"/>
</dbReference>
<dbReference type="GO" id="GO:0002143">
    <property type="term" value="P:tRNA wobble position uridine thiolation"/>
    <property type="evidence" value="ECO:0007669"/>
    <property type="project" value="TreeGrafter"/>
</dbReference>
<dbReference type="Proteomes" id="UP000694872">
    <property type="component" value="Unplaced"/>
</dbReference>
<dbReference type="Gene3D" id="3.40.50.720">
    <property type="entry name" value="NAD(P)-binding Rossmann-like Domain"/>
    <property type="match status" value="1"/>
</dbReference>
<evidence type="ECO:0000256" key="1">
    <source>
        <dbReference type="ARBA" id="ARBA00022679"/>
    </source>
</evidence>
<evidence type="ECO:0000256" key="4">
    <source>
        <dbReference type="SAM" id="Coils"/>
    </source>
</evidence>
<protein>
    <submittedName>
        <fullName evidence="7">Adenylyltransferase and sulfurtransferase MOCS3 isoform X2</fullName>
    </submittedName>
</protein>
<dbReference type="GO" id="GO:0005737">
    <property type="term" value="C:cytoplasm"/>
    <property type="evidence" value="ECO:0007669"/>
    <property type="project" value="TreeGrafter"/>
</dbReference>
<dbReference type="GO" id="GO:0005524">
    <property type="term" value="F:ATP binding"/>
    <property type="evidence" value="ECO:0007669"/>
    <property type="project" value="UniProtKB-KW"/>
</dbReference>
<evidence type="ECO:0000259" key="6">
    <source>
        <dbReference type="Pfam" id="PF00899"/>
    </source>
</evidence>
<dbReference type="PANTHER" id="PTHR10953:SF102">
    <property type="entry name" value="ADENYLYLTRANSFERASE AND SULFURTRANSFERASE MOCS3"/>
    <property type="match status" value="1"/>
</dbReference>
<dbReference type="InterPro" id="IPR000594">
    <property type="entry name" value="ThiF_NAD_FAD-bd"/>
</dbReference>
<feature type="compositionally biased region" description="Basic and acidic residues" evidence="5">
    <location>
        <begin position="346"/>
        <end position="361"/>
    </location>
</feature>
<keyword evidence="2" id="KW-0547">Nucleotide-binding</keyword>
<dbReference type="CDD" id="cd00757">
    <property type="entry name" value="ThiF_MoeB_HesA_family"/>
    <property type="match status" value="1"/>
</dbReference>
<reference evidence="7" key="1">
    <citation type="submission" date="2025-08" db="UniProtKB">
        <authorList>
            <consortium name="RefSeq"/>
        </authorList>
    </citation>
    <scope>IDENTIFICATION</scope>
</reference>
<dbReference type="GO" id="GO:0042292">
    <property type="term" value="F:URM1 activating enzyme activity"/>
    <property type="evidence" value="ECO:0007669"/>
    <property type="project" value="TreeGrafter"/>
</dbReference>
<keyword evidence="3" id="KW-0067">ATP-binding</keyword>
<dbReference type="InterPro" id="IPR035985">
    <property type="entry name" value="Ubiquitin-activating_enz"/>
</dbReference>
<dbReference type="SUPFAM" id="SSF69572">
    <property type="entry name" value="Activating enzymes of the ubiquitin-like proteins"/>
    <property type="match status" value="1"/>
</dbReference>
<dbReference type="FunFam" id="3.40.50.720:FF:000033">
    <property type="entry name" value="Adenylyltransferase and sulfurtransferase MOCS3"/>
    <property type="match status" value="1"/>
</dbReference>
<dbReference type="PANTHER" id="PTHR10953">
    <property type="entry name" value="UBIQUITIN-ACTIVATING ENZYME E1"/>
    <property type="match status" value="1"/>
</dbReference>